<evidence type="ECO:0000313" key="3">
    <source>
        <dbReference type="Proteomes" id="UP000575029"/>
    </source>
</evidence>
<feature type="non-terminal residue" evidence="2">
    <location>
        <position position="100"/>
    </location>
</feature>
<reference evidence="2 3" key="1">
    <citation type="submission" date="2019-09" db="EMBL/GenBank/DDBJ databases">
        <title>Bird 10,000 Genomes (B10K) Project - Family phase.</title>
        <authorList>
            <person name="Zhang G."/>
        </authorList>
    </citation>
    <scope>NUCLEOTIDE SEQUENCE [LARGE SCALE GENOMIC DNA]</scope>
    <source>
        <strain evidence="2">B10K-DU-029-50</strain>
        <tissue evidence="2">Heart</tissue>
    </source>
</reference>
<dbReference type="Pfam" id="PF00581">
    <property type="entry name" value="Rhodanese"/>
    <property type="match status" value="1"/>
</dbReference>
<feature type="non-terminal residue" evidence="2">
    <location>
        <position position="1"/>
    </location>
</feature>
<dbReference type="PROSITE" id="PS50206">
    <property type="entry name" value="RHODANESE_3"/>
    <property type="match status" value="1"/>
</dbReference>
<comment type="caution">
    <text evidence="2">The sequence shown here is derived from an EMBL/GenBank/DDBJ whole genome shotgun (WGS) entry which is preliminary data.</text>
</comment>
<dbReference type="PANTHER" id="PTHR44086">
    <property type="entry name" value="THIOSULFATE SULFURTRANSFERASE RDL2, MITOCHONDRIAL-RELATED"/>
    <property type="match status" value="1"/>
</dbReference>
<dbReference type="Gene3D" id="3.40.250.10">
    <property type="entry name" value="Rhodanese-like domain"/>
    <property type="match status" value="1"/>
</dbReference>
<gene>
    <name evidence="2" type="primary">Tstd3</name>
    <name evidence="2" type="ORF">GRAPIC_R10223</name>
</gene>
<dbReference type="InterPro" id="IPR001763">
    <property type="entry name" value="Rhodanese-like_dom"/>
</dbReference>
<evidence type="ECO:0000313" key="2">
    <source>
        <dbReference type="EMBL" id="NWV33790.1"/>
    </source>
</evidence>
<keyword evidence="3" id="KW-1185">Reference proteome</keyword>
<dbReference type="Proteomes" id="UP000575029">
    <property type="component" value="Unassembled WGS sequence"/>
</dbReference>
<feature type="domain" description="Rhodanese" evidence="1">
    <location>
        <begin position="19"/>
        <end position="100"/>
    </location>
</feature>
<evidence type="ECO:0000259" key="1">
    <source>
        <dbReference type="PROSITE" id="PS50206"/>
    </source>
</evidence>
<proteinExistence type="predicted"/>
<protein>
    <submittedName>
        <fullName evidence="2">TSTD3 protein</fullName>
    </submittedName>
</protein>
<organism evidence="2 3">
    <name type="scientific">Grantiella picta</name>
    <dbReference type="NCBI Taxonomy" id="266360"/>
    <lineage>
        <taxon>Eukaryota</taxon>
        <taxon>Metazoa</taxon>
        <taxon>Chordata</taxon>
        <taxon>Craniata</taxon>
        <taxon>Vertebrata</taxon>
        <taxon>Euteleostomi</taxon>
        <taxon>Archelosauria</taxon>
        <taxon>Archosauria</taxon>
        <taxon>Dinosauria</taxon>
        <taxon>Saurischia</taxon>
        <taxon>Theropoda</taxon>
        <taxon>Coelurosauria</taxon>
        <taxon>Aves</taxon>
        <taxon>Neognathae</taxon>
        <taxon>Neoaves</taxon>
        <taxon>Telluraves</taxon>
        <taxon>Australaves</taxon>
        <taxon>Passeriformes</taxon>
        <taxon>Meliphagoidea</taxon>
        <taxon>Meliphagidae</taxon>
        <taxon>Grantiella</taxon>
    </lineage>
</organism>
<dbReference type="PANTHER" id="PTHR44086:SF10">
    <property type="entry name" value="THIOSULFATE SULFURTRANSFERASE_RHODANESE-LIKE DOMAIN-CONTAINING PROTEIN 3"/>
    <property type="match status" value="1"/>
</dbReference>
<dbReference type="AlphaFoldDB" id="A0A7K6E4K8"/>
<accession>A0A7K6E4K8</accession>
<dbReference type="SUPFAM" id="SSF52821">
    <property type="entry name" value="Rhodanese/Cell cycle control phosphatase"/>
    <property type="match status" value="1"/>
</dbReference>
<dbReference type="EMBL" id="VZRM01002341">
    <property type="protein sequence ID" value="NWV33790.1"/>
    <property type="molecule type" value="Genomic_DNA"/>
</dbReference>
<name>A0A7K6E4K8_9PASS</name>
<dbReference type="InterPro" id="IPR036873">
    <property type="entry name" value="Rhodanese-like_dom_sf"/>
</dbReference>
<sequence length="100" mass="11093">SLCAAAASDLSYQQLKDLKKANVLHIDVRERWEIDRFGKIPESVNIPLGELMEALQMDPTEFKELYNQKMPSKSDPMVFSCVAGTRSKLALGCAISLGFS</sequence>